<accession>A0A1E5Q5R3</accession>
<keyword evidence="2 4" id="KW-0472">Membrane</keyword>
<dbReference type="InterPro" id="IPR006665">
    <property type="entry name" value="OmpA-like"/>
</dbReference>
<keyword evidence="9" id="KW-1185">Reference proteome</keyword>
<dbReference type="STRING" id="28181.BEN30_13580"/>
<name>A0A1E5Q5R3_9PROT</name>
<feature type="transmembrane region" description="Helical" evidence="6">
    <location>
        <begin position="60"/>
        <end position="78"/>
    </location>
</feature>
<keyword evidence="6" id="KW-0812">Transmembrane</keyword>
<dbReference type="Pfam" id="PF00691">
    <property type="entry name" value="OmpA"/>
    <property type="match status" value="1"/>
</dbReference>
<dbReference type="InterPro" id="IPR050330">
    <property type="entry name" value="Bact_OuterMem_StrucFunc"/>
</dbReference>
<keyword evidence="6" id="KW-1133">Transmembrane helix</keyword>
<dbReference type="PANTHER" id="PTHR30329">
    <property type="entry name" value="STATOR ELEMENT OF FLAGELLAR MOTOR COMPLEX"/>
    <property type="match status" value="1"/>
</dbReference>
<dbReference type="AlphaFoldDB" id="A0A1E5Q5R3"/>
<dbReference type="SUPFAM" id="SSF103088">
    <property type="entry name" value="OmpA-like"/>
    <property type="match status" value="1"/>
</dbReference>
<evidence type="ECO:0000259" key="7">
    <source>
        <dbReference type="PROSITE" id="PS51123"/>
    </source>
</evidence>
<dbReference type="InterPro" id="IPR027367">
    <property type="entry name" value="Gly-zipper_YMGG"/>
</dbReference>
<dbReference type="CDD" id="cd07185">
    <property type="entry name" value="OmpA_C-like"/>
    <property type="match status" value="1"/>
</dbReference>
<comment type="subcellular location">
    <subcellularLocation>
        <location evidence="1">Cell outer membrane</location>
    </subcellularLocation>
</comment>
<dbReference type="InterPro" id="IPR036737">
    <property type="entry name" value="OmpA-like_sf"/>
</dbReference>
<proteinExistence type="predicted"/>
<comment type="caution">
    <text evidence="8">The sequence shown here is derived from an EMBL/GenBank/DDBJ whole genome shotgun (WGS) entry which is preliminary data.</text>
</comment>
<dbReference type="EMBL" id="MCGG01000046">
    <property type="protein sequence ID" value="OEJ65708.1"/>
    <property type="molecule type" value="Genomic_DNA"/>
</dbReference>
<feature type="region of interest" description="Disordered" evidence="5">
    <location>
        <begin position="190"/>
        <end position="218"/>
    </location>
</feature>
<evidence type="ECO:0000256" key="5">
    <source>
        <dbReference type="SAM" id="MobiDB-lite"/>
    </source>
</evidence>
<dbReference type="InterPro" id="IPR006664">
    <property type="entry name" value="OMP_bac"/>
</dbReference>
<dbReference type="Gene3D" id="3.30.1330.60">
    <property type="entry name" value="OmpA-like domain"/>
    <property type="match status" value="1"/>
</dbReference>
<feature type="domain" description="OmpA-like" evidence="7">
    <location>
        <begin position="100"/>
        <end position="217"/>
    </location>
</feature>
<dbReference type="Pfam" id="PF13441">
    <property type="entry name" value="Gly-zipper_YMGG"/>
    <property type="match status" value="1"/>
</dbReference>
<feature type="transmembrane region" description="Helical" evidence="6">
    <location>
        <begin position="31"/>
        <end position="48"/>
    </location>
</feature>
<dbReference type="OrthoDB" id="9782229at2"/>
<keyword evidence="3" id="KW-0998">Cell outer membrane</keyword>
<evidence type="ECO:0000256" key="6">
    <source>
        <dbReference type="SAM" id="Phobius"/>
    </source>
</evidence>
<sequence>MIGSLAVMLVAGLFTACTVNPYTREEQPAKAAIGAGIGILAGAGVGLLTGDNAKERRRNALIGAGVGGVAGGGIGYYMDVQEAKLRQGLEASGVSVTREGNDILLNMEQAINFDSGRHELRGEAYPVLNSVGQVLSEYAKTTIDVIGHTDSEGDAAYNQALSERRAMSVANYLSSKGISGQRLLAAGYGESAPISSNNTEAGKQKNRRVEIRISPLTP</sequence>
<gene>
    <name evidence="8" type="ORF">BEN30_13580</name>
</gene>
<evidence type="ECO:0000256" key="1">
    <source>
        <dbReference type="ARBA" id="ARBA00004442"/>
    </source>
</evidence>
<protein>
    <recommendedName>
        <fullName evidence="7">OmpA-like domain-containing protein</fullName>
    </recommendedName>
</protein>
<organism evidence="8 9">
    <name type="scientific">Magnetovibrio blakemorei</name>
    <dbReference type="NCBI Taxonomy" id="28181"/>
    <lineage>
        <taxon>Bacteria</taxon>
        <taxon>Pseudomonadati</taxon>
        <taxon>Pseudomonadota</taxon>
        <taxon>Alphaproteobacteria</taxon>
        <taxon>Rhodospirillales</taxon>
        <taxon>Magnetovibrionaceae</taxon>
        <taxon>Magnetovibrio</taxon>
    </lineage>
</organism>
<dbReference type="PANTHER" id="PTHR30329:SF21">
    <property type="entry name" value="LIPOPROTEIN YIAD-RELATED"/>
    <property type="match status" value="1"/>
</dbReference>
<evidence type="ECO:0000256" key="4">
    <source>
        <dbReference type="PROSITE-ProRule" id="PRU00473"/>
    </source>
</evidence>
<dbReference type="PRINTS" id="PR01021">
    <property type="entry name" value="OMPADOMAIN"/>
</dbReference>
<dbReference type="Proteomes" id="UP000095347">
    <property type="component" value="Unassembled WGS sequence"/>
</dbReference>
<dbReference type="PRINTS" id="PR01023">
    <property type="entry name" value="NAFLGMOTY"/>
</dbReference>
<evidence type="ECO:0000313" key="8">
    <source>
        <dbReference type="EMBL" id="OEJ65708.1"/>
    </source>
</evidence>
<reference evidence="9" key="1">
    <citation type="submission" date="2016-07" db="EMBL/GenBank/DDBJ databases">
        <authorList>
            <person name="Florea S."/>
            <person name="Webb J.S."/>
            <person name="Jaromczyk J."/>
            <person name="Schardl C.L."/>
        </authorList>
    </citation>
    <scope>NUCLEOTIDE SEQUENCE [LARGE SCALE GENOMIC DNA]</scope>
    <source>
        <strain evidence="9">MV-1</strain>
    </source>
</reference>
<evidence type="ECO:0000256" key="2">
    <source>
        <dbReference type="ARBA" id="ARBA00023136"/>
    </source>
</evidence>
<evidence type="ECO:0000256" key="3">
    <source>
        <dbReference type="ARBA" id="ARBA00023237"/>
    </source>
</evidence>
<dbReference type="GO" id="GO:0009279">
    <property type="term" value="C:cell outer membrane"/>
    <property type="evidence" value="ECO:0007669"/>
    <property type="project" value="UniProtKB-SubCell"/>
</dbReference>
<dbReference type="PROSITE" id="PS51123">
    <property type="entry name" value="OMPA_2"/>
    <property type="match status" value="1"/>
</dbReference>
<evidence type="ECO:0000313" key="9">
    <source>
        <dbReference type="Proteomes" id="UP000095347"/>
    </source>
</evidence>